<protein>
    <submittedName>
        <fullName evidence="1">Uncharacterized protein</fullName>
    </submittedName>
</protein>
<sequence length="151" mass="16982">MLNHPLHAAAYSLNSKCQYRHNIGDNSDLLKAVHIVYTQLDPGAANELIYFKDGKKSFGDRVAMAARSKMQPEEVFVDRGVTVSSSSDDQHTSDGIVEEKMMEMIEIKEEVGILVQEVGMLVRQVGMLMEVIFIKIVVDKMEEQVKLVKIL</sequence>
<comment type="caution">
    <text evidence="1">The sequence shown here is derived from an EMBL/GenBank/DDBJ whole genome shotgun (WGS) entry which is preliminary data.</text>
</comment>
<keyword evidence="2" id="KW-1185">Reference proteome</keyword>
<dbReference type="Proteomes" id="UP001281410">
    <property type="component" value="Unassembled WGS sequence"/>
</dbReference>
<evidence type="ECO:0000313" key="1">
    <source>
        <dbReference type="EMBL" id="KAK3229978.1"/>
    </source>
</evidence>
<dbReference type="AlphaFoldDB" id="A0AAE0B4S0"/>
<organism evidence="1 2">
    <name type="scientific">Dipteronia sinensis</name>
    <dbReference type="NCBI Taxonomy" id="43782"/>
    <lineage>
        <taxon>Eukaryota</taxon>
        <taxon>Viridiplantae</taxon>
        <taxon>Streptophyta</taxon>
        <taxon>Embryophyta</taxon>
        <taxon>Tracheophyta</taxon>
        <taxon>Spermatophyta</taxon>
        <taxon>Magnoliopsida</taxon>
        <taxon>eudicotyledons</taxon>
        <taxon>Gunneridae</taxon>
        <taxon>Pentapetalae</taxon>
        <taxon>rosids</taxon>
        <taxon>malvids</taxon>
        <taxon>Sapindales</taxon>
        <taxon>Sapindaceae</taxon>
        <taxon>Hippocastanoideae</taxon>
        <taxon>Acereae</taxon>
        <taxon>Dipteronia</taxon>
    </lineage>
</organism>
<proteinExistence type="predicted"/>
<evidence type="ECO:0000313" key="2">
    <source>
        <dbReference type="Proteomes" id="UP001281410"/>
    </source>
</evidence>
<gene>
    <name evidence="1" type="ORF">Dsin_001859</name>
</gene>
<dbReference type="EMBL" id="JANJYJ010000001">
    <property type="protein sequence ID" value="KAK3229978.1"/>
    <property type="molecule type" value="Genomic_DNA"/>
</dbReference>
<reference evidence="1" key="1">
    <citation type="journal article" date="2023" name="Plant J.">
        <title>Genome sequences and population genomics provide insights into the demographic history, inbreeding, and mutation load of two 'living fossil' tree species of Dipteronia.</title>
        <authorList>
            <person name="Feng Y."/>
            <person name="Comes H.P."/>
            <person name="Chen J."/>
            <person name="Zhu S."/>
            <person name="Lu R."/>
            <person name="Zhang X."/>
            <person name="Li P."/>
            <person name="Qiu J."/>
            <person name="Olsen K.M."/>
            <person name="Qiu Y."/>
        </authorList>
    </citation>
    <scope>NUCLEOTIDE SEQUENCE</scope>
    <source>
        <strain evidence="1">NBL</strain>
    </source>
</reference>
<name>A0AAE0B4S0_9ROSI</name>
<accession>A0AAE0B4S0</accession>